<organism evidence="2">
    <name type="scientific">Eutreptiella gymnastica</name>
    <dbReference type="NCBI Taxonomy" id="73025"/>
    <lineage>
        <taxon>Eukaryota</taxon>
        <taxon>Discoba</taxon>
        <taxon>Euglenozoa</taxon>
        <taxon>Euglenida</taxon>
        <taxon>Spirocuta</taxon>
        <taxon>Euglenophyceae</taxon>
        <taxon>Eutreptiales</taxon>
        <taxon>Eutreptiaceae</taxon>
        <taxon>Eutreptiella</taxon>
    </lineage>
</organism>
<evidence type="ECO:0000256" key="1">
    <source>
        <dbReference type="SAM" id="SignalP"/>
    </source>
</evidence>
<evidence type="ECO:0000313" key="2">
    <source>
        <dbReference type="EMBL" id="CAE0813906.1"/>
    </source>
</evidence>
<accession>A0A7S4FSY4</accession>
<feature type="chain" id="PRO_5031186683" description="Secreted protein" evidence="1">
    <location>
        <begin position="26"/>
        <end position="105"/>
    </location>
</feature>
<proteinExistence type="predicted"/>
<name>A0A7S4FSY4_9EUGL</name>
<reference evidence="2" key="1">
    <citation type="submission" date="2021-01" db="EMBL/GenBank/DDBJ databases">
        <authorList>
            <person name="Corre E."/>
            <person name="Pelletier E."/>
            <person name="Niang G."/>
            <person name="Scheremetjew M."/>
            <person name="Finn R."/>
            <person name="Kale V."/>
            <person name="Holt S."/>
            <person name="Cochrane G."/>
            <person name="Meng A."/>
            <person name="Brown T."/>
            <person name="Cohen L."/>
        </authorList>
    </citation>
    <scope>NUCLEOTIDE SEQUENCE</scope>
    <source>
        <strain evidence="2">CCMP1594</strain>
    </source>
</reference>
<sequence length="105" mass="10898">MLSVCVVRCAHGALLFFVGSDRSSSVSPTGTENVTHCYSLVQPVKCCTGGVLSMETKSVPHSVEHAAMGIAAADPCLISASHSTPWSSAENNILCTATTNPAWFG</sequence>
<gene>
    <name evidence="2" type="ORF">EGYM00163_LOCUS25057</name>
</gene>
<keyword evidence="1" id="KW-0732">Signal</keyword>
<protein>
    <recommendedName>
        <fullName evidence="3">Secreted protein</fullName>
    </recommendedName>
</protein>
<dbReference type="EMBL" id="HBJA01071288">
    <property type="protein sequence ID" value="CAE0813906.1"/>
    <property type="molecule type" value="Transcribed_RNA"/>
</dbReference>
<feature type="signal peptide" evidence="1">
    <location>
        <begin position="1"/>
        <end position="25"/>
    </location>
</feature>
<evidence type="ECO:0008006" key="3">
    <source>
        <dbReference type="Google" id="ProtNLM"/>
    </source>
</evidence>
<dbReference type="AlphaFoldDB" id="A0A7S4FSY4"/>